<feature type="compositionally biased region" description="Low complexity" evidence="1">
    <location>
        <begin position="68"/>
        <end position="83"/>
    </location>
</feature>
<feature type="compositionally biased region" description="Polar residues" evidence="1">
    <location>
        <begin position="13"/>
        <end position="25"/>
    </location>
</feature>
<keyword evidence="3" id="KW-1185">Reference proteome</keyword>
<gene>
    <name evidence="4" type="primary">LOC113426913</name>
</gene>
<protein>
    <submittedName>
        <fullName evidence="4">Retinoic acid receptor RXR-alpha-like</fullName>
    </submittedName>
</protein>
<proteinExistence type="predicted"/>
<evidence type="ECO:0000259" key="2">
    <source>
        <dbReference type="Pfam" id="PF11825"/>
    </source>
</evidence>
<dbReference type="Pfam" id="PF11825">
    <property type="entry name" value="Nuc_recep-AF1"/>
    <property type="match status" value="1"/>
</dbReference>
<dbReference type="GeneID" id="113426913"/>
<name>A0A6J1VYQ3_9SAUR</name>
<dbReference type="AlphaFoldDB" id="A0A6J1VYQ3"/>
<feature type="non-terminal residue" evidence="4">
    <location>
        <position position="92"/>
    </location>
</feature>
<organism evidence="3 4">
    <name type="scientific">Notechis scutatus</name>
    <name type="common">mainland tiger snake</name>
    <dbReference type="NCBI Taxonomy" id="8663"/>
    <lineage>
        <taxon>Eukaryota</taxon>
        <taxon>Metazoa</taxon>
        <taxon>Chordata</taxon>
        <taxon>Craniata</taxon>
        <taxon>Vertebrata</taxon>
        <taxon>Euteleostomi</taxon>
        <taxon>Lepidosauria</taxon>
        <taxon>Squamata</taxon>
        <taxon>Bifurcata</taxon>
        <taxon>Unidentata</taxon>
        <taxon>Episquamata</taxon>
        <taxon>Toxicofera</taxon>
        <taxon>Serpentes</taxon>
        <taxon>Colubroidea</taxon>
        <taxon>Elapidae</taxon>
        <taxon>Hydrophiinae</taxon>
        <taxon>Notechis</taxon>
    </lineage>
</organism>
<evidence type="ECO:0000256" key="1">
    <source>
        <dbReference type="SAM" id="MobiDB-lite"/>
    </source>
</evidence>
<feature type="domain" description="Nuclear/hormone receptor activator site AF-1" evidence="2">
    <location>
        <begin position="18"/>
        <end position="92"/>
    </location>
</feature>
<dbReference type="RefSeq" id="XP_026545129.1">
    <property type="nucleotide sequence ID" value="XM_026689344.1"/>
</dbReference>
<reference evidence="4" key="1">
    <citation type="submission" date="2025-08" db="UniProtKB">
        <authorList>
            <consortium name="RefSeq"/>
        </authorList>
    </citation>
    <scope>IDENTIFICATION</scope>
</reference>
<feature type="region of interest" description="Disordered" evidence="1">
    <location>
        <begin position="1"/>
        <end position="92"/>
    </location>
</feature>
<evidence type="ECO:0000313" key="4">
    <source>
        <dbReference type="RefSeq" id="XP_026545129.1"/>
    </source>
</evidence>
<dbReference type="KEGG" id="nss:113426913"/>
<dbReference type="Proteomes" id="UP000504612">
    <property type="component" value="Unplaced"/>
</dbReference>
<accession>A0A6J1VYQ3</accession>
<evidence type="ECO:0000313" key="3">
    <source>
        <dbReference type="Proteomes" id="UP000504612"/>
    </source>
</evidence>
<dbReference type="InterPro" id="IPR021780">
    <property type="entry name" value="Nuc_recep-AF1"/>
</dbReference>
<sequence length="92" mass="9151">MDTKHFLPLDFSAQVNSTSLSSPTGRGSHMGTPALHPSMGPSLGGSLGSPSQLHSPINGMGPPFSVISSPMGPHPMSGPSTPGLGYGAGSPQ</sequence>